<reference evidence="2 3" key="1">
    <citation type="journal article" date="2021" name="Sci. Rep.">
        <title>Genome sequencing of the multicellular alga Astrephomene provides insights into convergent evolution of germ-soma differentiation.</title>
        <authorList>
            <person name="Yamashita S."/>
            <person name="Yamamoto K."/>
            <person name="Matsuzaki R."/>
            <person name="Suzuki S."/>
            <person name="Yamaguchi H."/>
            <person name="Hirooka S."/>
            <person name="Minakuchi Y."/>
            <person name="Miyagishima S."/>
            <person name="Kawachi M."/>
            <person name="Toyoda A."/>
            <person name="Nozaki H."/>
        </authorList>
    </citation>
    <scope>NUCLEOTIDE SEQUENCE [LARGE SCALE GENOMIC DNA]</scope>
    <source>
        <strain evidence="2 3">NIES-4017</strain>
    </source>
</reference>
<protein>
    <submittedName>
        <fullName evidence="2">Uncharacterized protein</fullName>
    </submittedName>
</protein>
<name>A0AAD3DGW6_9CHLO</name>
<evidence type="ECO:0000313" key="3">
    <source>
        <dbReference type="Proteomes" id="UP001054857"/>
    </source>
</evidence>
<sequence>MDKAAVAVLQGVSLSPIPTCSCAKGLAAGVRIVAESMPEILRGSAALLVPKDVGSSMQQRQQTESTQEPGSRSKWTVASSSPKDASAPSPDLDLASGGSTGAREAHYLMLMALHQQ</sequence>
<feature type="compositionally biased region" description="Polar residues" evidence="1">
    <location>
        <begin position="55"/>
        <end position="77"/>
    </location>
</feature>
<proteinExistence type="predicted"/>
<dbReference type="Proteomes" id="UP001054857">
    <property type="component" value="Unassembled WGS sequence"/>
</dbReference>
<accession>A0AAD3DGW6</accession>
<dbReference type="AlphaFoldDB" id="A0AAD3DGW6"/>
<evidence type="ECO:0000256" key="1">
    <source>
        <dbReference type="SAM" id="MobiDB-lite"/>
    </source>
</evidence>
<feature type="compositionally biased region" description="Low complexity" evidence="1">
    <location>
        <begin position="78"/>
        <end position="93"/>
    </location>
</feature>
<evidence type="ECO:0000313" key="2">
    <source>
        <dbReference type="EMBL" id="GFR41323.1"/>
    </source>
</evidence>
<comment type="caution">
    <text evidence="2">The sequence shown here is derived from an EMBL/GenBank/DDBJ whole genome shotgun (WGS) entry which is preliminary data.</text>
</comment>
<feature type="region of interest" description="Disordered" evidence="1">
    <location>
        <begin position="52"/>
        <end position="99"/>
    </location>
</feature>
<organism evidence="2 3">
    <name type="scientific">Astrephomene gubernaculifera</name>
    <dbReference type="NCBI Taxonomy" id="47775"/>
    <lineage>
        <taxon>Eukaryota</taxon>
        <taxon>Viridiplantae</taxon>
        <taxon>Chlorophyta</taxon>
        <taxon>core chlorophytes</taxon>
        <taxon>Chlorophyceae</taxon>
        <taxon>CS clade</taxon>
        <taxon>Chlamydomonadales</taxon>
        <taxon>Astrephomenaceae</taxon>
        <taxon>Astrephomene</taxon>
    </lineage>
</organism>
<dbReference type="EMBL" id="BMAR01000001">
    <property type="protein sequence ID" value="GFR41323.1"/>
    <property type="molecule type" value="Genomic_DNA"/>
</dbReference>
<keyword evidence="3" id="KW-1185">Reference proteome</keyword>
<gene>
    <name evidence="2" type="ORF">Agub_g2007</name>
</gene>